<organism evidence="1 2">
    <name type="scientific">Dallia pectoralis</name>
    <name type="common">Alaska blackfish</name>
    <dbReference type="NCBI Taxonomy" id="75939"/>
    <lineage>
        <taxon>Eukaryota</taxon>
        <taxon>Metazoa</taxon>
        <taxon>Chordata</taxon>
        <taxon>Craniata</taxon>
        <taxon>Vertebrata</taxon>
        <taxon>Euteleostomi</taxon>
        <taxon>Actinopterygii</taxon>
        <taxon>Neopterygii</taxon>
        <taxon>Teleostei</taxon>
        <taxon>Protacanthopterygii</taxon>
        <taxon>Esociformes</taxon>
        <taxon>Umbridae</taxon>
        <taxon>Dallia</taxon>
    </lineage>
</organism>
<name>A0ACC2HIA6_DALPE</name>
<sequence length="482" mass="54762">MDSNILLWQLRQRWRPLCSSVLLCAPLCSSGFVFPCSPQNNMFNLITNCCSWISEFQKPIRKVNVLVVGLDRAGKTSSIRGMLRVPSGDVGPTHGCVRTELRVDNFLVTLLDVGGAPDVRGTWRVLCGEVHAVILVVDSTDRQRIKEVKELLTELLKHPRVAGKPLLVLANKQDKMNALLGSEIIEILCLERLVNQSHSLCHIEPCSALMDMRKWTDRKTLRGLRWLLRAVNLDYPELCSRITKDIRDRRTHPPEERDRRGKTDKSRGKTKEEKMLVSKKAQRPQEKDPRPKTPSLQPITNILKKDSTLKKKLKKKKKKQVKINDTEEKSKGVKTDEEEEGRESGGKADRENSVQKEKACTPLISPKRGKLKSKVKVMEENPESVENEDESSKVSAAKKKKKKVPKVKKKNRINTEEVPAAGSQPVDLSATFDLYRKAILSLRERQDQGRLAEGDLPCQLPTHPDWQRETFPANYKPTQTLE</sequence>
<evidence type="ECO:0000313" key="1">
    <source>
        <dbReference type="EMBL" id="KAJ8015724.1"/>
    </source>
</evidence>
<comment type="caution">
    <text evidence="1">The sequence shown here is derived from an EMBL/GenBank/DDBJ whole genome shotgun (WGS) entry which is preliminary data.</text>
</comment>
<keyword evidence="2" id="KW-1185">Reference proteome</keyword>
<evidence type="ECO:0000313" key="2">
    <source>
        <dbReference type="Proteomes" id="UP001157502"/>
    </source>
</evidence>
<dbReference type="EMBL" id="CM055729">
    <property type="protein sequence ID" value="KAJ8015724.1"/>
    <property type="molecule type" value="Genomic_DNA"/>
</dbReference>
<dbReference type="Proteomes" id="UP001157502">
    <property type="component" value="Chromosome 2"/>
</dbReference>
<accession>A0ACC2HIA6</accession>
<proteinExistence type="predicted"/>
<gene>
    <name evidence="1" type="ORF">DPEC_G00029110</name>
</gene>
<protein>
    <submittedName>
        <fullName evidence="1">Uncharacterized protein</fullName>
    </submittedName>
</protein>
<reference evidence="1" key="1">
    <citation type="submission" date="2021-05" db="EMBL/GenBank/DDBJ databases">
        <authorList>
            <person name="Pan Q."/>
            <person name="Jouanno E."/>
            <person name="Zahm M."/>
            <person name="Klopp C."/>
            <person name="Cabau C."/>
            <person name="Louis A."/>
            <person name="Berthelot C."/>
            <person name="Parey E."/>
            <person name="Roest Crollius H."/>
            <person name="Montfort J."/>
            <person name="Robinson-Rechavi M."/>
            <person name="Bouchez O."/>
            <person name="Lampietro C."/>
            <person name="Lopez Roques C."/>
            <person name="Donnadieu C."/>
            <person name="Postlethwait J."/>
            <person name="Bobe J."/>
            <person name="Dillon D."/>
            <person name="Chandos A."/>
            <person name="von Hippel F."/>
            <person name="Guiguen Y."/>
        </authorList>
    </citation>
    <scope>NUCLEOTIDE SEQUENCE</scope>
    <source>
        <strain evidence="1">YG-Jan2019</strain>
    </source>
</reference>